<dbReference type="InterPro" id="IPR001584">
    <property type="entry name" value="Integrase_cat-core"/>
</dbReference>
<dbReference type="PROSITE" id="PS50994">
    <property type="entry name" value="INTEGRASE"/>
    <property type="match status" value="1"/>
</dbReference>
<evidence type="ECO:0000313" key="10">
    <source>
        <dbReference type="Proteomes" id="UP000683360"/>
    </source>
</evidence>
<reference evidence="9" key="1">
    <citation type="submission" date="2021-03" db="EMBL/GenBank/DDBJ databases">
        <authorList>
            <person name="Bekaert M."/>
        </authorList>
    </citation>
    <scope>NUCLEOTIDE SEQUENCE</scope>
</reference>
<evidence type="ECO:0000256" key="2">
    <source>
        <dbReference type="ARBA" id="ARBA00022695"/>
    </source>
</evidence>
<dbReference type="FunFam" id="3.10.20.370:FF:000001">
    <property type="entry name" value="Retrovirus-related Pol polyprotein from transposon 17.6-like protein"/>
    <property type="match status" value="1"/>
</dbReference>
<sequence>MKRREMMMYLDDSTTNKEPDQKIFDLDENIVFGIVYIPPVNTNYTSEEAFNEIDVEFQRFSQNSKYIVLLGDFNSRTANLSDFYDENSDDEFIVQHFTDQFDYTDVHILDNLKIPRERNSPDNVVNGFGRKLLDFCKSNKVFILNGRVGQDVNAKPTSRNNSVIDYIVCTSHFLQFVSNFEIGEFSKLFSDVHSPLSLHIDCQSLIKNNEIENHSVQQNMIGKWKMEKINEYRKNIDTDKVDCVISKLNTYNDKENISKNDMNNLVHEVSDILIDSAKLTFGTNVYAKTMLSNSKKQNNKQWYDKDCNKAKKELRKSQRLYKKYGSNIFKERLRQNLLFYNLIECQRSLETLKTKLTSAPILVFPDFNKEFILHTDASGTAIGYVLGQHDKDKKLRVIAYGGRMLRKPEQRWDVKDRECLALVVAIKQFHVYLANNKFHVYTDHIALQYLHRIKESTGRLARWSMYLQTYNFEVHYQPGKDNVCADFLSRIQHPENQRQRRLSIDEIEVTFTATDQSRKETNQQSSVIQPVQSEHSDESKHESVSAIKAVTEADNQYRNADPLLMMIETTNLTQGRIQAAQNEDEEAGQMLQYIEQNTLPQDKKKADVIVRESNHYVVSNGILFHHYYPRGKGHLSDRVIKQLVVPKSLRNDVLLSYHDAIIAAHPGIDRTYNNIRMKYYWKRMYSDIEDYVKTCIECQQGKTNPHSKRAPLQPLPATGVFERIHMDILCNLPQSAGGFNQILLVVCPFSKWCEAFPLKTGGAVETARILYNEIICRYGPCRQILTDLGKNFTSNLVKEICKIFQITKLNTSSYHPECNAATERQNRTLATSLRMYCHDNQSTWPDYLQGVMMAFRNTIQTESTQYSPYYLVFGREPRNPIDIALIPESTKGLSKDAESALKLIVDNLTQARKIAKTNIEAAQQKYKTQHDKNVEEPSFYILDKVWLYCTRTPVGLSPKLQRKWTGPYYIAEHIGEYTYRLRKASDNKILKAPVHANRLKKYLDPKNRPTNPPNEVNEDHDLNPEELMDMPEILDRVNDTIINHTQNQVGKNNQNDQTQLHKDKQPSQNPNPQQDIYDVERILKCRKRGNIKHNQRDELPIDELPKDELPKDELPIDELPIDELPKDELPTDEITLPTQ</sequence>
<dbReference type="OrthoDB" id="427129at2759"/>
<dbReference type="InterPro" id="IPR041588">
    <property type="entry name" value="Integrase_H2C2"/>
</dbReference>
<feature type="domain" description="Integrase catalytic" evidence="8">
    <location>
        <begin position="710"/>
        <end position="876"/>
    </location>
</feature>
<dbReference type="AlphaFoldDB" id="A0A8S3Q553"/>
<feature type="region of interest" description="Disordered" evidence="7">
    <location>
        <begin position="1094"/>
        <end position="1139"/>
    </location>
</feature>
<feature type="compositionally biased region" description="Polar residues" evidence="7">
    <location>
        <begin position="1047"/>
        <end position="1058"/>
    </location>
</feature>
<evidence type="ECO:0000256" key="7">
    <source>
        <dbReference type="SAM" id="MobiDB-lite"/>
    </source>
</evidence>
<dbReference type="GO" id="GO:0003964">
    <property type="term" value="F:RNA-directed DNA polymerase activity"/>
    <property type="evidence" value="ECO:0007669"/>
    <property type="project" value="UniProtKB-KW"/>
</dbReference>
<accession>A0A8S3Q553</accession>
<evidence type="ECO:0000256" key="5">
    <source>
        <dbReference type="ARBA" id="ARBA00022801"/>
    </source>
</evidence>
<dbReference type="FunFam" id="1.10.340.70:FF:000001">
    <property type="entry name" value="Retrovirus-related Pol polyprotein from transposon gypsy-like Protein"/>
    <property type="match status" value="1"/>
</dbReference>
<comment type="caution">
    <text evidence="9">The sequence shown here is derived from an EMBL/GenBank/DDBJ whole genome shotgun (WGS) entry which is preliminary data.</text>
</comment>
<feature type="region of interest" description="Disordered" evidence="7">
    <location>
        <begin position="514"/>
        <end position="543"/>
    </location>
</feature>
<dbReference type="InterPro" id="IPR036397">
    <property type="entry name" value="RNaseH_sf"/>
</dbReference>
<dbReference type="FunFam" id="3.30.420.10:FF:000032">
    <property type="entry name" value="Retrovirus-related Pol polyprotein from transposon 297-like Protein"/>
    <property type="match status" value="1"/>
</dbReference>
<protein>
    <recommendedName>
        <fullName evidence="8">Integrase catalytic domain-containing protein</fullName>
    </recommendedName>
</protein>
<dbReference type="PANTHER" id="PTHR37984">
    <property type="entry name" value="PROTEIN CBG26694"/>
    <property type="match status" value="1"/>
</dbReference>
<feature type="compositionally biased region" description="Basic and acidic residues" evidence="7">
    <location>
        <begin position="1094"/>
        <end position="1114"/>
    </location>
</feature>
<feature type="region of interest" description="Disordered" evidence="7">
    <location>
        <begin position="1000"/>
        <end position="1023"/>
    </location>
</feature>
<evidence type="ECO:0000256" key="4">
    <source>
        <dbReference type="ARBA" id="ARBA00022759"/>
    </source>
</evidence>
<evidence type="ECO:0000256" key="6">
    <source>
        <dbReference type="ARBA" id="ARBA00022918"/>
    </source>
</evidence>
<feature type="compositionally biased region" description="Basic and acidic residues" evidence="7">
    <location>
        <begin position="534"/>
        <end position="543"/>
    </location>
</feature>
<dbReference type="CDD" id="cd09274">
    <property type="entry name" value="RNase_HI_RT_Ty3"/>
    <property type="match status" value="1"/>
</dbReference>
<gene>
    <name evidence="9" type="ORF">MEDL_5658</name>
</gene>
<keyword evidence="1" id="KW-0808">Transferase</keyword>
<organism evidence="9 10">
    <name type="scientific">Mytilus edulis</name>
    <name type="common">Blue mussel</name>
    <dbReference type="NCBI Taxonomy" id="6550"/>
    <lineage>
        <taxon>Eukaryota</taxon>
        <taxon>Metazoa</taxon>
        <taxon>Spiralia</taxon>
        <taxon>Lophotrochozoa</taxon>
        <taxon>Mollusca</taxon>
        <taxon>Bivalvia</taxon>
        <taxon>Autobranchia</taxon>
        <taxon>Pteriomorphia</taxon>
        <taxon>Mytilida</taxon>
        <taxon>Mytiloidea</taxon>
        <taxon>Mytilidae</taxon>
        <taxon>Mytilinae</taxon>
        <taxon>Mytilus</taxon>
    </lineage>
</organism>
<evidence type="ECO:0000256" key="3">
    <source>
        <dbReference type="ARBA" id="ARBA00022722"/>
    </source>
</evidence>
<keyword evidence="6" id="KW-0695">RNA-directed DNA polymerase</keyword>
<dbReference type="Gene3D" id="3.30.420.10">
    <property type="entry name" value="Ribonuclease H-like superfamily/Ribonuclease H"/>
    <property type="match status" value="1"/>
</dbReference>
<dbReference type="EMBL" id="CAJPWZ010000326">
    <property type="protein sequence ID" value="CAG2190363.1"/>
    <property type="molecule type" value="Genomic_DNA"/>
</dbReference>
<dbReference type="Gene3D" id="3.10.20.370">
    <property type="match status" value="1"/>
</dbReference>
<evidence type="ECO:0000259" key="8">
    <source>
        <dbReference type="PROSITE" id="PS50994"/>
    </source>
</evidence>
<evidence type="ECO:0000256" key="1">
    <source>
        <dbReference type="ARBA" id="ARBA00022679"/>
    </source>
</evidence>
<dbReference type="InterPro" id="IPR036691">
    <property type="entry name" value="Endo/exonu/phosph_ase_sf"/>
</dbReference>
<dbReference type="InterPro" id="IPR041373">
    <property type="entry name" value="RT_RNaseH"/>
</dbReference>
<feature type="compositionally biased region" description="Polar residues" evidence="7">
    <location>
        <begin position="522"/>
        <end position="533"/>
    </location>
</feature>
<dbReference type="GO" id="GO:0015074">
    <property type="term" value="P:DNA integration"/>
    <property type="evidence" value="ECO:0007669"/>
    <property type="project" value="InterPro"/>
</dbReference>
<dbReference type="GO" id="GO:0016787">
    <property type="term" value="F:hydrolase activity"/>
    <property type="evidence" value="ECO:0007669"/>
    <property type="project" value="UniProtKB-KW"/>
</dbReference>
<evidence type="ECO:0000313" key="9">
    <source>
        <dbReference type="EMBL" id="CAG2190363.1"/>
    </source>
</evidence>
<keyword evidence="5" id="KW-0378">Hydrolase</keyword>
<dbReference type="GO" id="GO:0004519">
    <property type="term" value="F:endonuclease activity"/>
    <property type="evidence" value="ECO:0007669"/>
    <property type="project" value="UniProtKB-KW"/>
</dbReference>
<feature type="region of interest" description="Disordered" evidence="7">
    <location>
        <begin position="1047"/>
        <end position="1077"/>
    </location>
</feature>
<dbReference type="InterPro" id="IPR050951">
    <property type="entry name" value="Retrovirus_Pol_polyprotein"/>
</dbReference>
<dbReference type="SUPFAM" id="SSF53098">
    <property type="entry name" value="Ribonuclease H-like"/>
    <property type="match status" value="1"/>
</dbReference>
<dbReference type="Gene3D" id="1.10.340.70">
    <property type="match status" value="1"/>
</dbReference>
<dbReference type="PANTHER" id="PTHR37984:SF5">
    <property type="entry name" value="PROTEIN NYNRIN-LIKE"/>
    <property type="match status" value="1"/>
</dbReference>
<proteinExistence type="predicted"/>
<keyword evidence="4" id="KW-0255">Endonuclease</keyword>
<dbReference type="InterPro" id="IPR012337">
    <property type="entry name" value="RNaseH-like_sf"/>
</dbReference>
<dbReference type="Gene3D" id="3.60.10.10">
    <property type="entry name" value="Endonuclease/exonuclease/phosphatase"/>
    <property type="match status" value="1"/>
</dbReference>
<keyword evidence="3" id="KW-0540">Nuclease</keyword>
<dbReference type="Pfam" id="PF17917">
    <property type="entry name" value="RT_RNaseH"/>
    <property type="match status" value="1"/>
</dbReference>
<keyword evidence="10" id="KW-1185">Reference proteome</keyword>
<dbReference type="InterPro" id="IPR043502">
    <property type="entry name" value="DNA/RNA_pol_sf"/>
</dbReference>
<dbReference type="SUPFAM" id="SSF56672">
    <property type="entry name" value="DNA/RNA polymerases"/>
    <property type="match status" value="1"/>
</dbReference>
<dbReference type="GO" id="GO:0003676">
    <property type="term" value="F:nucleic acid binding"/>
    <property type="evidence" value="ECO:0007669"/>
    <property type="project" value="InterPro"/>
</dbReference>
<dbReference type="Pfam" id="PF17921">
    <property type="entry name" value="Integrase_H2C2"/>
    <property type="match status" value="1"/>
</dbReference>
<dbReference type="Proteomes" id="UP000683360">
    <property type="component" value="Unassembled WGS sequence"/>
</dbReference>
<name>A0A8S3Q553_MYTED</name>
<dbReference type="SUPFAM" id="SSF56219">
    <property type="entry name" value="DNase I-like"/>
    <property type="match status" value="1"/>
</dbReference>
<keyword evidence="2" id="KW-0548">Nucleotidyltransferase</keyword>